<dbReference type="Proteomes" id="UP001604336">
    <property type="component" value="Unassembled WGS sequence"/>
</dbReference>
<evidence type="ECO:0000256" key="1">
    <source>
        <dbReference type="SAM" id="MobiDB-lite"/>
    </source>
</evidence>
<dbReference type="AlphaFoldDB" id="A0ABD1SFS2"/>
<evidence type="ECO:0000313" key="2">
    <source>
        <dbReference type="EMBL" id="KAL2498547.1"/>
    </source>
</evidence>
<dbReference type="EMBL" id="JBFOLK010000007">
    <property type="protein sequence ID" value="KAL2498547.1"/>
    <property type="molecule type" value="Genomic_DNA"/>
</dbReference>
<gene>
    <name evidence="2" type="ORF">Adt_24097</name>
</gene>
<name>A0ABD1SFS2_9LAMI</name>
<keyword evidence="3" id="KW-1185">Reference proteome</keyword>
<protein>
    <submittedName>
        <fullName evidence="2">Uncharacterized protein</fullName>
    </submittedName>
</protein>
<evidence type="ECO:0000313" key="3">
    <source>
        <dbReference type="Proteomes" id="UP001604336"/>
    </source>
</evidence>
<sequence length="130" mass="14349">MFVNLVEREASSSVEDEASPSVSPSMANVPPIRGVDTSTDEEMAITSTYRLIGDGDLSSIVSIRWAAMGVQSIMVEVDMDLLRESYMVAGDIELIILGLHEQACFLMRKCNALYLHSFVAGMRLPLHHIF</sequence>
<reference evidence="3" key="1">
    <citation type="submission" date="2024-07" db="EMBL/GenBank/DDBJ databases">
        <title>Two chromosome-level genome assemblies of Korean endemic species Abeliophyllum distichum and Forsythia ovata (Oleaceae).</title>
        <authorList>
            <person name="Jang H."/>
        </authorList>
    </citation>
    <scope>NUCLEOTIDE SEQUENCE [LARGE SCALE GENOMIC DNA]</scope>
</reference>
<organism evidence="2 3">
    <name type="scientific">Abeliophyllum distichum</name>
    <dbReference type="NCBI Taxonomy" id="126358"/>
    <lineage>
        <taxon>Eukaryota</taxon>
        <taxon>Viridiplantae</taxon>
        <taxon>Streptophyta</taxon>
        <taxon>Embryophyta</taxon>
        <taxon>Tracheophyta</taxon>
        <taxon>Spermatophyta</taxon>
        <taxon>Magnoliopsida</taxon>
        <taxon>eudicotyledons</taxon>
        <taxon>Gunneridae</taxon>
        <taxon>Pentapetalae</taxon>
        <taxon>asterids</taxon>
        <taxon>lamiids</taxon>
        <taxon>Lamiales</taxon>
        <taxon>Oleaceae</taxon>
        <taxon>Forsythieae</taxon>
        <taxon>Abeliophyllum</taxon>
    </lineage>
</organism>
<feature type="region of interest" description="Disordered" evidence="1">
    <location>
        <begin position="8"/>
        <end position="35"/>
    </location>
</feature>
<accession>A0ABD1SFS2</accession>
<comment type="caution">
    <text evidence="2">The sequence shown here is derived from an EMBL/GenBank/DDBJ whole genome shotgun (WGS) entry which is preliminary data.</text>
</comment>
<proteinExistence type="predicted"/>